<accession>A0ACB7ZSK7</accession>
<name>A0ACB7ZSK7_9AGAM</name>
<evidence type="ECO:0000313" key="1">
    <source>
        <dbReference type="EMBL" id="KAH7904050.1"/>
    </source>
</evidence>
<comment type="caution">
    <text evidence="1">The sequence shown here is derived from an EMBL/GenBank/DDBJ whole genome shotgun (WGS) entry which is preliminary data.</text>
</comment>
<proteinExistence type="predicted"/>
<sequence length="664" mass="75018">MELAPILAALIHHDILKSITINQLLTFIMFSSNLKRSISLTQPAGQPSLSAPDVLSISIALFLSRSTGIPLEGIMDCWSIFKDIVWEAPPAEERQKAFDQAFEAHGWQLGITALTLYPPTNCCQSADCPRTSELKKEQARQVVVHTLDHGTQPAWSVHLICATCGTNFRHNYYVHSSSEVRTYYPDLPQYIQVGEHQFAEQRLVEMWTNQHLVGACSATNAGKIYEMSLGGLSQEDFKAFGWPFSPKITTEQVWDGFVILALLKDSRKHGIRLSVPHRGLQKDRFTLAMQERNERIIQFGQDEITHYCDGCMRVFQVKGSNGQTNLRKCQPVVSDGITLGHPCCGVFRCTEPLANNQHRFCPTHRDLHGKCVVADCERNIHGDTKTCDNPVHQRMEELHNAKGASAFSLSDRLQRRRVANPNEAVRTEDLSTPDNLEENTEWFSVEEGDKVSLHWEKNAGCVGVRDDNPAAPCDAKADMGNRKIKALFGRRRTHNEQTLVRPCGIIVARATFFGAEAVSNVLEFVKTVFSVPGAHKPEHFIYDTACDAKQQAESRGDEWFRDVGMCVDVWHLLNKHKTTHEYCQINCNPADYPELMSEDGKGWWFNTSVAEQINVWLGSYHSICREMLPVKYNFFLDEMIRLRNTLIVESLRGKGLNPHYAPPP</sequence>
<gene>
    <name evidence="1" type="ORF">BJ138DRAFT_1167207</name>
</gene>
<dbReference type="EMBL" id="MU268631">
    <property type="protein sequence ID" value="KAH7904050.1"/>
    <property type="molecule type" value="Genomic_DNA"/>
</dbReference>
<reference evidence="1" key="1">
    <citation type="journal article" date="2021" name="New Phytol.">
        <title>Evolutionary innovations through gain and loss of genes in the ectomycorrhizal Boletales.</title>
        <authorList>
            <person name="Wu G."/>
            <person name="Miyauchi S."/>
            <person name="Morin E."/>
            <person name="Kuo A."/>
            <person name="Drula E."/>
            <person name="Varga T."/>
            <person name="Kohler A."/>
            <person name="Feng B."/>
            <person name="Cao Y."/>
            <person name="Lipzen A."/>
            <person name="Daum C."/>
            <person name="Hundley H."/>
            <person name="Pangilinan J."/>
            <person name="Johnson J."/>
            <person name="Barry K."/>
            <person name="LaButti K."/>
            <person name="Ng V."/>
            <person name="Ahrendt S."/>
            <person name="Min B."/>
            <person name="Choi I.G."/>
            <person name="Park H."/>
            <person name="Plett J.M."/>
            <person name="Magnuson J."/>
            <person name="Spatafora J.W."/>
            <person name="Nagy L.G."/>
            <person name="Henrissat B."/>
            <person name="Grigoriev I.V."/>
            <person name="Yang Z.L."/>
            <person name="Xu J."/>
            <person name="Martin F.M."/>
        </authorList>
    </citation>
    <scope>NUCLEOTIDE SEQUENCE</scope>
    <source>
        <strain evidence="1">ATCC 28755</strain>
    </source>
</reference>
<evidence type="ECO:0000313" key="2">
    <source>
        <dbReference type="Proteomes" id="UP000790377"/>
    </source>
</evidence>
<protein>
    <submittedName>
        <fullName evidence="1">Uncharacterized protein</fullName>
    </submittedName>
</protein>
<dbReference type="Proteomes" id="UP000790377">
    <property type="component" value="Unassembled WGS sequence"/>
</dbReference>
<organism evidence="1 2">
    <name type="scientific">Hygrophoropsis aurantiaca</name>
    <dbReference type="NCBI Taxonomy" id="72124"/>
    <lineage>
        <taxon>Eukaryota</taxon>
        <taxon>Fungi</taxon>
        <taxon>Dikarya</taxon>
        <taxon>Basidiomycota</taxon>
        <taxon>Agaricomycotina</taxon>
        <taxon>Agaricomycetes</taxon>
        <taxon>Agaricomycetidae</taxon>
        <taxon>Boletales</taxon>
        <taxon>Coniophorineae</taxon>
        <taxon>Hygrophoropsidaceae</taxon>
        <taxon>Hygrophoropsis</taxon>
    </lineage>
</organism>
<keyword evidence="2" id="KW-1185">Reference proteome</keyword>